<keyword evidence="9" id="KW-0175">Coiled coil</keyword>
<evidence type="ECO:0000256" key="7">
    <source>
        <dbReference type="ARBA" id="ARBA00029447"/>
    </source>
</evidence>
<evidence type="ECO:0000256" key="4">
    <source>
        <dbReference type="ARBA" id="ARBA00022692"/>
    </source>
</evidence>
<dbReference type="Proteomes" id="UP000531251">
    <property type="component" value="Unassembled WGS sequence"/>
</dbReference>
<evidence type="ECO:0000256" key="8">
    <source>
        <dbReference type="PROSITE-ProRule" id="PRU00284"/>
    </source>
</evidence>
<dbReference type="InterPro" id="IPR033463">
    <property type="entry name" value="sCache_3"/>
</dbReference>
<dbReference type="SUPFAM" id="SSF158472">
    <property type="entry name" value="HAMP domain-like"/>
    <property type="match status" value="1"/>
</dbReference>
<keyword evidence="4 10" id="KW-0812">Transmembrane</keyword>
<keyword evidence="6 10" id="KW-0472">Membrane</keyword>
<comment type="caution">
    <text evidence="13">The sequence shown here is derived from an EMBL/GenBank/DDBJ whole genome shotgun (WGS) entry which is preliminary data.</text>
</comment>
<organism evidence="13 14">
    <name type="scientific">Sphingomonas trueperi</name>
    <dbReference type="NCBI Taxonomy" id="53317"/>
    <lineage>
        <taxon>Bacteria</taxon>
        <taxon>Pseudomonadati</taxon>
        <taxon>Pseudomonadota</taxon>
        <taxon>Alphaproteobacteria</taxon>
        <taxon>Sphingomonadales</taxon>
        <taxon>Sphingomonadaceae</taxon>
        <taxon>Sphingomonas</taxon>
    </lineage>
</organism>
<evidence type="ECO:0000313" key="14">
    <source>
        <dbReference type="Proteomes" id="UP000531251"/>
    </source>
</evidence>
<accession>A0A7X6BC11</accession>
<dbReference type="GO" id="GO:0007165">
    <property type="term" value="P:signal transduction"/>
    <property type="evidence" value="ECO:0007669"/>
    <property type="project" value="UniProtKB-KW"/>
</dbReference>
<dbReference type="EMBL" id="JAATJB010000004">
    <property type="protein sequence ID" value="NJB97579.1"/>
    <property type="molecule type" value="Genomic_DNA"/>
</dbReference>
<reference evidence="13 14" key="1">
    <citation type="submission" date="2020-03" db="EMBL/GenBank/DDBJ databases">
        <title>Genomic Encyclopedia of Type Strains, Phase IV (KMG-IV): sequencing the most valuable type-strain genomes for metagenomic binning, comparative biology and taxonomic classification.</title>
        <authorList>
            <person name="Goeker M."/>
        </authorList>
    </citation>
    <scope>NUCLEOTIDE SEQUENCE [LARGE SCALE GENOMIC DNA]</scope>
    <source>
        <strain evidence="13 14">DSM 7225</strain>
    </source>
</reference>
<protein>
    <submittedName>
        <fullName evidence="13">Methyl-accepting chemotaxis protein</fullName>
    </submittedName>
</protein>
<evidence type="ECO:0000256" key="2">
    <source>
        <dbReference type="ARBA" id="ARBA00022475"/>
    </source>
</evidence>
<dbReference type="InterPro" id="IPR051310">
    <property type="entry name" value="MCP_chemotaxis"/>
</dbReference>
<dbReference type="SMART" id="SM00304">
    <property type="entry name" value="HAMP"/>
    <property type="match status" value="2"/>
</dbReference>
<dbReference type="PRINTS" id="PR00260">
    <property type="entry name" value="CHEMTRNSDUCR"/>
</dbReference>
<evidence type="ECO:0000256" key="3">
    <source>
        <dbReference type="ARBA" id="ARBA00022500"/>
    </source>
</evidence>
<feature type="domain" description="Methyl-accepting transducer" evidence="11">
    <location>
        <begin position="345"/>
        <end position="574"/>
    </location>
</feature>
<evidence type="ECO:0000256" key="10">
    <source>
        <dbReference type="SAM" id="Phobius"/>
    </source>
</evidence>
<dbReference type="PROSITE" id="PS50111">
    <property type="entry name" value="CHEMOTAXIS_TRANSDUC_2"/>
    <property type="match status" value="1"/>
</dbReference>
<proteinExistence type="inferred from homology"/>
<keyword evidence="2" id="KW-1003">Cell membrane</keyword>
<keyword evidence="8" id="KW-0807">Transducer</keyword>
<dbReference type="GO" id="GO:0005886">
    <property type="term" value="C:plasma membrane"/>
    <property type="evidence" value="ECO:0007669"/>
    <property type="project" value="UniProtKB-SubCell"/>
</dbReference>
<dbReference type="PROSITE" id="PS50885">
    <property type="entry name" value="HAMP"/>
    <property type="match status" value="2"/>
</dbReference>
<dbReference type="InterPro" id="IPR004089">
    <property type="entry name" value="MCPsignal_dom"/>
</dbReference>
<feature type="transmembrane region" description="Helical" evidence="10">
    <location>
        <begin position="29"/>
        <end position="48"/>
    </location>
</feature>
<evidence type="ECO:0000256" key="6">
    <source>
        <dbReference type="ARBA" id="ARBA00023136"/>
    </source>
</evidence>
<keyword evidence="3" id="KW-0145">Chemotaxis</keyword>
<dbReference type="Pfam" id="PF17202">
    <property type="entry name" value="sCache_3_3"/>
    <property type="match status" value="1"/>
</dbReference>
<feature type="domain" description="HAMP" evidence="12">
    <location>
        <begin position="288"/>
        <end position="340"/>
    </location>
</feature>
<comment type="similarity">
    <text evidence="7">Belongs to the methyl-accepting chemotaxis (MCP) protein family.</text>
</comment>
<comment type="subcellular location">
    <subcellularLocation>
        <location evidence="1">Cell membrane</location>
        <topology evidence="1">Multi-pass membrane protein</topology>
    </subcellularLocation>
</comment>
<evidence type="ECO:0000259" key="12">
    <source>
        <dbReference type="PROSITE" id="PS50885"/>
    </source>
</evidence>
<dbReference type="InterPro" id="IPR004090">
    <property type="entry name" value="Chemotax_Me-accpt_rcpt"/>
</dbReference>
<keyword evidence="14" id="KW-1185">Reference proteome</keyword>
<keyword evidence="5 10" id="KW-1133">Transmembrane helix</keyword>
<sequence>MSVDYASRGHFDGIDMLKRFHNLSLASKTTMLAVGGMLLLAIATFFVADRALMQQAAQTAAERQEVNMRVAWSVIKGYGADFRVDGDDLYVGTHKLNDWDAPVDEVKRLVGGTATIFRGDMRVSTNVMKEDGSRAVGTPLARNAAYETVLGKGQPYRGTADILGKRFFTAYDPIKDASGKTIGILFVGIPENDVMGAIGGARWTLALSAALISLLVAGAAWYAGRRMFSPLVQMTDAMRALAAGKVDIAIPAHAATDEIGAMAEALQHFRTSELARQQAESRDREAEAAREHAMDALGQALAKVAGGDLTADIGHDFPTDYAKLADHFRSAIGSLRELIGTVLEGTASIRTGSNEIASASEDLARRTEGNAASLEQTAAAIAQMNQRIDATATAAGVTVERADQAIGVVGSGRSTADEAVQAMTRVSDSAKGIDSVIEGLDKIAFQTRVLAMNAAVEAGRAGEAGRGFAVVADLVSALAMRAEEEAKRARDQLTVTQSEVVIARGAVERVDNALAAIVDTVGEVHQLLGGIAADNRAQSSAIREISSAIGDMDRATQQNAAMVEETSAAARQLTAQVARLDAHAATFQTGGPQAPLRRPVLPSQTAAAKAPGTIRAVPVQAIADGDDWASF</sequence>
<evidence type="ECO:0000256" key="1">
    <source>
        <dbReference type="ARBA" id="ARBA00004651"/>
    </source>
</evidence>
<feature type="coiled-coil region" evidence="9">
    <location>
        <begin position="472"/>
        <end position="499"/>
    </location>
</feature>
<dbReference type="SUPFAM" id="SSF58104">
    <property type="entry name" value="Methyl-accepting chemotaxis protein (MCP) signaling domain"/>
    <property type="match status" value="1"/>
</dbReference>
<evidence type="ECO:0000256" key="9">
    <source>
        <dbReference type="SAM" id="Coils"/>
    </source>
</evidence>
<evidence type="ECO:0000259" key="11">
    <source>
        <dbReference type="PROSITE" id="PS50111"/>
    </source>
</evidence>
<dbReference type="Pfam" id="PF00672">
    <property type="entry name" value="HAMP"/>
    <property type="match status" value="1"/>
</dbReference>
<name>A0A7X6BC11_9SPHN</name>
<dbReference type="SUPFAM" id="SSF103190">
    <property type="entry name" value="Sensory domain-like"/>
    <property type="match status" value="1"/>
</dbReference>
<feature type="transmembrane region" description="Helical" evidence="10">
    <location>
        <begin position="205"/>
        <end position="224"/>
    </location>
</feature>
<dbReference type="SMART" id="SM00283">
    <property type="entry name" value="MA"/>
    <property type="match status" value="1"/>
</dbReference>
<dbReference type="Gene3D" id="6.10.340.10">
    <property type="match status" value="1"/>
</dbReference>
<dbReference type="PANTHER" id="PTHR43531:SF11">
    <property type="entry name" value="METHYL-ACCEPTING CHEMOTAXIS PROTEIN 3"/>
    <property type="match status" value="1"/>
</dbReference>
<dbReference type="AlphaFoldDB" id="A0A7X6BC11"/>
<evidence type="ECO:0000256" key="5">
    <source>
        <dbReference type="ARBA" id="ARBA00022989"/>
    </source>
</evidence>
<dbReference type="InterPro" id="IPR029151">
    <property type="entry name" value="Sensor-like_sf"/>
</dbReference>
<dbReference type="Gene3D" id="1.10.287.950">
    <property type="entry name" value="Methyl-accepting chemotaxis protein"/>
    <property type="match status" value="1"/>
</dbReference>
<dbReference type="PANTHER" id="PTHR43531">
    <property type="entry name" value="PROTEIN ICFG"/>
    <property type="match status" value="1"/>
</dbReference>
<gene>
    <name evidence="13" type="ORF">GGR89_001891</name>
</gene>
<dbReference type="Pfam" id="PF00015">
    <property type="entry name" value="MCPsignal"/>
    <property type="match status" value="1"/>
</dbReference>
<dbReference type="GO" id="GO:0006935">
    <property type="term" value="P:chemotaxis"/>
    <property type="evidence" value="ECO:0007669"/>
    <property type="project" value="UniProtKB-KW"/>
</dbReference>
<dbReference type="CDD" id="cd06225">
    <property type="entry name" value="HAMP"/>
    <property type="match status" value="1"/>
</dbReference>
<dbReference type="GO" id="GO:0004888">
    <property type="term" value="F:transmembrane signaling receptor activity"/>
    <property type="evidence" value="ECO:0007669"/>
    <property type="project" value="InterPro"/>
</dbReference>
<evidence type="ECO:0000313" key="13">
    <source>
        <dbReference type="EMBL" id="NJB97579.1"/>
    </source>
</evidence>
<feature type="domain" description="HAMP" evidence="12">
    <location>
        <begin position="225"/>
        <end position="278"/>
    </location>
</feature>
<dbReference type="InterPro" id="IPR003660">
    <property type="entry name" value="HAMP_dom"/>
</dbReference>